<proteinExistence type="predicted"/>
<sequence length="70" mass="8308">KLSYRIFEIIRHLSDLFAACFVYPGQRGRAGPRLFAQFRPQDRSRSPKAHLHRARVRLEERGLRLQPRAH</sequence>
<protein>
    <submittedName>
        <fullName evidence="1">Uncharacterized protein</fullName>
    </submittedName>
</protein>
<dbReference type="AlphaFoldDB" id="A0A0S3SFN9"/>
<feature type="non-terminal residue" evidence="1">
    <location>
        <position position="1"/>
    </location>
</feature>
<dbReference type="Proteomes" id="UP000291084">
    <property type="component" value="Chromosome 7"/>
</dbReference>
<accession>A0A0S3SFN9</accession>
<organism evidence="1 2">
    <name type="scientific">Vigna angularis var. angularis</name>
    <dbReference type="NCBI Taxonomy" id="157739"/>
    <lineage>
        <taxon>Eukaryota</taxon>
        <taxon>Viridiplantae</taxon>
        <taxon>Streptophyta</taxon>
        <taxon>Embryophyta</taxon>
        <taxon>Tracheophyta</taxon>
        <taxon>Spermatophyta</taxon>
        <taxon>Magnoliopsida</taxon>
        <taxon>eudicotyledons</taxon>
        <taxon>Gunneridae</taxon>
        <taxon>Pentapetalae</taxon>
        <taxon>rosids</taxon>
        <taxon>fabids</taxon>
        <taxon>Fabales</taxon>
        <taxon>Fabaceae</taxon>
        <taxon>Papilionoideae</taxon>
        <taxon>50 kb inversion clade</taxon>
        <taxon>NPAAA clade</taxon>
        <taxon>indigoferoid/millettioid clade</taxon>
        <taxon>Phaseoleae</taxon>
        <taxon>Vigna</taxon>
    </lineage>
</organism>
<name>A0A0S3SFN9_PHAAN</name>
<gene>
    <name evidence="1" type="primary">Vigan.07G025400</name>
    <name evidence="1" type="ORF">VIGAN_07025400</name>
</gene>
<evidence type="ECO:0000313" key="2">
    <source>
        <dbReference type="Proteomes" id="UP000291084"/>
    </source>
</evidence>
<keyword evidence="2" id="KW-1185">Reference proteome</keyword>
<evidence type="ECO:0000313" key="1">
    <source>
        <dbReference type="EMBL" id="BAT91644.1"/>
    </source>
</evidence>
<dbReference type="EMBL" id="AP015040">
    <property type="protein sequence ID" value="BAT91644.1"/>
    <property type="molecule type" value="Genomic_DNA"/>
</dbReference>
<reference evidence="1 2" key="1">
    <citation type="journal article" date="2015" name="Sci. Rep.">
        <title>The power of single molecule real-time sequencing technology in the de novo assembly of a eukaryotic genome.</title>
        <authorList>
            <person name="Sakai H."/>
            <person name="Naito K."/>
            <person name="Ogiso-Tanaka E."/>
            <person name="Takahashi Y."/>
            <person name="Iseki K."/>
            <person name="Muto C."/>
            <person name="Satou K."/>
            <person name="Teruya K."/>
            <person name="Shiroma A."/>
            <person name="Shimoji M."/>
            <person name="Hirano T."/>
            <person name="Itoh T."/>
            <person name="Kaga A."/>
            <person name="Tomooka N."/>
        </authorList>
    </citation>
    <scope>NUCLEOTIDE SEQUENCE [LARGE SCALE GENOMIC DNA]</scope>
    <source>
        <strain evidence="2">cv. Shumari</strain>
    </source>
</reference>